<gene>
    <name evidence="4" type="ORF">RHO25_005639</name>
</gene>
<evidence type="ECO:0000256" key="2">
    <source>
        <dbReference type="SAM" id="MobiDB-lite"/>
    </source>
</evidence>
<evidence type="ECO:0000256" key="1">
    <source>
        <dbReference type="ARBA" id="ARBA00023242"/>
    </source>
</evidence>
<dbReference type="SUPFAM" id="SSF57701">
    <property type="entry name" value="Zn2/Cys6 DNA-binding domain"/>
    <property type="match status" value="1"/>
</dbReference>
<dbReference type="RefSeq" id="XP_065458754.1">
    <property type="nucleotide sequence ID" value="XM_065602682.1"/>
</dbReference>
<proteinExistence type="predicted"/>
<feature type="region of interest" description="Disordered" evidence="2">
    <location>
        <begin position="94"/>
        <end position="131"/>
    </location>
</feature>
<evidence type="ECO:0000313" key="5">
    <source>
        <dbReference type="Proteomes" id="UP001302367"/>
    </source>
</evidence>
<feature type="domain" description="Zn(2)-C6 fungal-type" evidence="3">
    <location>
        <begin position="169"/>
        <end position="217"/>
    </location>
</feature>
<feature type="compositionally biased region" description="Polar residues" evidence="2">
    <location>
        <begin position="112"/>
        <end position="121"/>
    </location>
</feature>
<feature type="region of interest" description="Disordered" evidence="2">
    <location>
        <begin position="343"/>
        <end position="370"/>
    </location>
</feature>
<feature type="compositionally biased region" description="Basic and acidic residues" evidence="2">
    <location>
        <begin position="589"/>
        <end position="599"/>
    </location>
</feature>
<keyword evidence="5" id="KW-1185">Reference proteome</keyword>
<dbReference type="EMBL" id="CP134186">
    <property type="protein sequence ID" value="WPB01019.1"/>
    <property type="molecule type" value="Genomic_DNA"/>
</dbReference>
<dbReference type="Proteomes" id="UP001302367">
    <property type="component" value="Chromosome 3"/>
</dbReference>
<sequence length="599" mass="66941">MTRRDANLRVASLRAFASDDEDLHDIHGGARPDLERLDYSSRVPETIPYMTDVDENVEDLVDDEAYVEEPCIPARDGQRDPSANGLSTEEAIQWGSVGPALDVDRHPKFTEPVSSSNQYGNSRPHGKLKKSLEIETRNMIAEPGFEPRRRDTDALKSDLDKKRNKLGYERISIDCAHCRRRRIRCVVPEDDPEQRCNNCIRSKRECVFYPVGQQAIIDARMDKSNNTLELSDEQSSVASYFSLGISDSSSSQPEATHYNPTLQVTVYSEPRMTGYHQHRVKPIPTRPDSQKPRHSMEVSPWTTSTPMSKPAPYAFHSESSVPTVSSKVPKHMSFSDDLGSSVYMPNGTSTTPPLLARRSDAHSPGESPLDEVHDPAYLDISLAEVITQAAGAADSNEQLPARRQHRLPHLANYWERPYEQQTTEAQTEQAGARTVAPQNLPSLQSVAQQRQDIPQAYPAYQNQQNAMPGWHRTLSKPENPRTENLHNPHVSSSPVPRVPGIGQEHASVAPNSGLLPDFQPIPEQVNPVPSTNRPAPSMPETPDIAQFHVHGETNEESRDFAMPHRYELISSDDITDPKTVCPEPSHSSSECRSDRESRL</sequence>
<evidence type="ECO:0000313" key="4">
    <source>
        <dbReference type="EMBL" id="WPB01019.1"/>
    </source>
</evidence>
<keyword evidence="1" id="KW-0539">Nucleus</keyword>
<feature type="region of interest" description="Disordered" evidence="2">
    <location>
        <begin position="279"/>
        <end position="307"/>
    </location>
</feature>
<dbReference type="InterPro" id="IPR001138">
    <property type="entry name" value="Zn2Cys6_DnaBD"/>
</dbReference>
<accession>A0ABZ0NN66</accession>
<organism evidence="4 5">
    <name type="scientific">Cercospora beticola</name>
    <name type="common">Sugarbeet leaf spot fungus</name>
    <dbReference type="NCBI Taxonomy" id="122368"/>
    <lineage>
        <taxon>Eukaryota</taxon>
        <taxon>Fungi</taxon>
        <taxon>Dikarya</taxon>
        <taxon>Ascomycota</taxon>
        <taxon>Pezizomycotina</taxon>
        <taxon>Dothideomycetes</taxon>
        <taxon>Dothideomycetidae</taxon>
        <taxon>Mycosphaerellales</taxon>
        <taxon>Mycosphaerellaceae</taxon>
        <taxon>Cercospora</taxon>
    </lineage>
</organism>
<protein>
    <recommendedName>
        <fullName evidence="3">Zn(2)-C6 fungal-type domain-containing protein</fullName>
    </recommendedName>
</protein>
<dbReference type="Gene3D" id="4.10.240.10">
    <property type="entry name" value="Zn(2)-C6 fungal-type DNA-binding domain"/>
    <property type="match status" value="1"/>
</dbReference>
<feature type="region of interest" description="Disordered" evidence="2">
    <location>
        <begin position="569"/>
        <end position="599"/>
    </location>
</feature>
<dbReference type="InterPro" id="IPR036864">
    <property type="entry name" value="Zn2-C6_fun-type_DNA-bd_sf"/>
</dbReference>
<dbReference type="SMART" id="SM00066">
    <property type="entry name" value="GAL4"/>
    <property type="match status" value="1"/>
</dbReference>
<dbReference type="GeneID" id="35427632"/>
<name>A0ABZ0NN66_CERBT</name>
<evidence type="ECO:0000259" key="3">
    <source>
        <dbReference type="SMART" id="SM00066"/>
    </source>
</evidence>
<reference evidence="4 5" key="1">
    <citation type="submission" date="2023-09" db="EMBL/GenBank/DDBJ databases">
        <title>Complete-Gapless Cercospora beticola genome.</title>
        <authorList>
            <person name="Wyatt N.A."/>
            <person name="Spanner R.E."/>
            <person name="Bolton M.D."/>
        </authorList>
    </citation>
    <scope>NUCLEOTIDE SEQUENCE [LARGE SCALE GENOMIC DNA]</scope>
    <source>
        <strain evidence="4">Cb09-40</strain>
    </source>
</reference>